<evidence type="ECO:0000313" key="2">
    <source>
        <dbReference type="EMBL" id="KAG5925627.1"/>
    </source>
</evidence>
<organism evidence="2 3">
    <name type="scientific">Claviceps pazoutovae</name>
    <dbReference type="NCBI Taxonomy" id="1649127"/>
    <lineage>
        <taxon>Eukaryota</taxon>
        <taxon>Fungi</taxon>
        <taxon>Dikarya</taxon>
        <taxon>Ascomycota</taxon>
        <taxon>Pezizomycotina</taxon>
        <taxon>Sordariomycetes</taxon>
        <taxon>Hypocreomycetidae</taxon>
        <taxon>Hypocreales</taxon>
        <taxon>Clavicipitaceae</taxon>
        <taxon>Claviceps</taxon>
    </lineage>
</organism>
<comment type="caution">
    <text evidence="2">The sequence shown here is derived from an EMBL/GenBank/DDBJ whole genome shotgun (WGS) entry which is preliminary data.</text>
</comment>
<reference evidence="2 3" key="1">
    <citation type="journal article" date="2020" name="bioRxiv">
        <title>Whole genome comparisons of ergot fungi reveals the divergence and evolution of species within the genus Claviceps are the result of varying mechanisms driving genome evolution and host range expansion.</title>
        <authorList>
            <person name="Wyka S.A."/>
            <person name="Mondo S.J."/>
            <person name="Liu M."/>
            <person name="Dettman J."/>
            <person name="Nalam V."/>
            <person name="Broders K.D."/>
        </authorList>
    </citation>
    <scope>NUCLEOTIDE SEQUENCE [LARGE SCALE GENOMIC DNA]</scope>
    <source>
        <strain evidence="2 3">CCC 1485</strain>
    </source>
</reference>
<feature type="compositionally biased region" description="Low complexity" evidence="1">
    <location>
        <begin position="91"/>
        <end position="107"/>
    </location>
</feature>
<dbReference type="Proteomes" id="UP000706124">
    <property type="component" value="Unassembled WGS sequence"/>
</dbReference>
<proteinExistence type="predicted"/>
<dbReference type="OrthoDB" id="5098061at2759"/>
<sequence>MQGWSEWSRSQSHDSFWTTNEPAFHCYCYGQNQKILIEDDLGMKFSELERESYVPSHIEDEESSSEDSDQDVPMQDEEVGDSAEDDSLQESRSSTNSRARARTSNTSRSRRSAVLAAQDRLISQTDGLKQLEADWSSRYDIHRIATMSYALAVCVHSKTKDGAVHCLLADRNQVARQYPQSRTFTFYPQAFSPVYGNFTSNGPSEFLESLLTALRGNMSVDNEGANVLSFGYFQGYSNIKRA</sequence>
<accession>A0A9P7LY47</accession>
<evidence type="ECO:0000256" key="1">
    <source>
        <dbReference type="SAM" id="MobiDB-lite"/>
    </source>
</evidence>
<feature type="compositionally biased region" description="Acidic residues" evidence="1">
    <location>
        <begin position="59"/>
        <end position="88"/>
    </location>
</feature>
<dbReference type="EMBL" id="SRPO01001118">
    <property type="protein sequence ID" value="KAG5925627.1"/>
    <property type="molecule type" value="Genomic_DNA"/>
</dbReference>
<gene>
    <name evidence="2" type="ORF">E4U60_000449</name>
</gene>
<feature type="region of interest" description="Disordered" evidence="1">
    <location>
        <begin position="52"/>
        <end position="112"/>
    </location>
</feature>
<feature type="non-terminal residue" evidence="2">
    <location>
        <position position="242"/>
    </location>
</feature>
<name>A0A9P7LY47_9HYPO</name>
<keyword evidence="3" id="KW-1185">Reference proteome</keyword>
<evidence type="ECO:0000313" key="3">
    <source>
        <dbReference type="Proteomes" id="UP000706124"/>
    </source>
</evidence>
<dbReference type="AlphaFoldDB" id="A0A9P7LY47"/>
<protein>
    <submittedName>
        <fullName evidence="2">Uncharacterized protein</fullName>
    </submittedName>
</protein>